<evidence type="ECO:0000313" key="4">
    <source>
        <dbReference type="Proteomes" id="UP000184031"/>
    </source>
</evidence>
<comment type="caution">
    <text evidence="3">The sequence shown here is derived from an EMBL/GenBank/DDBJ whole genome shotgun (WGS) entry which is preliminary data.</text>
</comment>
<proteinExistence type="predicted"/>
<keyword evidence="1" id="KW-0812">Transmembrane</keyword>
<dbReference type="EMBL" id="FRAT01000013">
    <property type="protein sequence ID" value="SHL64012.1"/>
    <property type="molecule type" value="Genomic_DNA"/>
</dbReference>
<keyword evidence="5" id="KW-1185">Reference proteome</keyword>
<dbReference type="AlphaFoldDB" id="A0A1M7C9P8"/>
<feature type="transmembrane region" description="Helical" evidence="1">
    <location>
        <begin position="37"/>
        <end position="60"/>
    </location>
</feature>
<sequence>MSPEVPIIILILAVPSYFVCSWVIRKFKIGHERNRRQIAIISALLLSPFVYVSLIIIWVFSASYYTSNDFDKTEWDSNVEERYRMAEDIIDNKMLIGKTRSDVIQILGSKYSNNNEDYLSYELGIKPGLFNIDPDYLYIKFKNEIVLSVNQSGN</sequence>
<dbReference type="STRING" id="1055723.SAMN05216293_3958"/>
<dbReference type="OrthoDB" id="1139344at2"/>
<dbReference type="RefSeq" id="WP_072882819.1">
    <property type="nucleotide sequence ID" value="NZ_FOKU01000015.1"/>
</dbReference>
<gene>
    <name evidence="2" type="ORF">SAMN04487891_11528</name>
    <name evidence="3" type="ORF">SAMN05216293_3958</name>
</gene>
<feature type="transmembrane region" description="Helical" evidence="1">
    <location>
        <begin position="6"/>
        <end position="25"/>
    </location>
</feature>
<dbReference type="Proteomes" id="UP000184031">
    <property type="component" value="Unassembled WGS sequence"/>
</dbReference>
<keyword evidence="1" id="KW-0472">Membrane</keyword>
<evidence type="ECO:0000313" key="5">
    <source>
        <dbReference type="Proteomes" id="UP000198940"/>
    </source>
</evidence>
<evidence type="ECO:0000256" key="1">
    <source>
        <dbReference type="SAM" id="Phobius"/>
    </source>
</evidence>
<reference evidence="3 4" key="1">
    <citation type="submission" date="2016-11" db="EMBL/GenBank/DDBJ databases">
        <authorList>
            <person name="Varghese N."/>
            <person name="Submissions S."/>
        </authorList>
    </citation>
    <scope>NUCLEOTIDE SEQUENCE [LARGE SCALE GENOMIC DNA]</scope>
    <source>
        <strain evidence="3 4">CGMCC 1.12174</strain>
        <strain evidence="2 5">DSM 26351</strain>
    </source>
</reference>
<accession>A0A1M7C9P8</accession>
<organism evidence="3 4">
    <name type="scientific">Flagellimonas taeanensis</name>
    <dbReference type="NCBI Taxonomy" id="1005926"/>
    <lineage>
        <taxon>Bacteria</taxon>
        <taxon>Pseudomonadati</taxon>
        <taxon>Bacteroidota</taxon>
        <taxon>Flavobacteriia</taxon>
        <taxon>Flavobacteriales</taxon>
        <taxon>Flavobacteriaceae</taxon>
        <taxon>Flagellimonas</taxon>
    </lineage>
</organism>
<dbReference type="Proteomes" id="UP000198940">
    <property type="component" value="Unassembled WGS sequence"/>
</dbReference>
<evidence type="ECO:0000313" key="2">
    <source>
        <dbReference type="EMBL" id="SFC61375.1"/>
    </source>
</evidence>
<evidence type="ECO:0000313" key="3">
    <source>
        <dbReference type="EMBL" id="SHL64012.1"/>
    </source>
</evidence>
<dbReference type="EMBL" id="FOKU01000015">
    <property type="protein sequence ID" value="SFC61375.1"/>
    <property type="molecule type" value="Genomic_DNA"/>
</dbReference>
<keyword evidence="1" id="KW-1133">Transmembrane helix</keyword>
<protein>
    <submittedName>
        <fullName evidence="3">Uncharacterized protein</fullName>
    </submittedName>
</protein>
<name>A0A1M7C9P8_9FLAO</name>